<gene>
    <name evidence="2" type="ORF">AQPE_4807</name>
</gene>
<dbReference type="Proteomes" id="UP001193389">
    <property type="component" value="Chromosome"/>
</dbReference>
<feature type="signal peptide" evidence="1">
    <location>
        <begin position="1"/>
        <end position="19"/>
    </location>
</feature>
<reference evidence="2" key="1">
    <citation type="journal article" date="2020" name="Int. J. Syst. Evol. Microbiol.">
        <title>Aquipluma nitroreducens gen. nov. sp. nov., a novel facultatively anaerobic bacterium isolated from a freshwater lake.</title>
        <authorList>
            <person name="Watanabe M."/>
            <person name="Kojima H."/>
            <person name="Fukui M."/>
        </authorList>
    </citation>
    <scope>NUCLEOTIDE SEQUENCE</scope>
    <source>
        <strain evidence="2">MeG22</strain>
    </source>
</reference>
<dbReference type="AlphaFoldDB" id="A0A5K7SGF1"/>
<accession>A0A5K7SGF1</accession>
<organism evidence="2 3">
    <name type="scientific">Aquipluma nitroreducens</name>
    <dbReference type="NCBI Taxonomy" id="2010828"/>
    <lineage>
        <taxon>Bacteria</taxon>
        <taxon>Pseudomonadati</taxon>
        <taxon>Bacteroidota</taxon>
        <taxon>Bacteroidia</taxon>
        <taxon>Marinilabiliales</taxon>
        <taxon>Prolixibacteraceae</taxon>
        <taxon>Aquipluma</taxon>
    </lineage>
</organism>
<evidence type="ECO:0000313" key="2">
    <source>
        <dbReference type="EMBL" id="BBE20613.1"/>
    </source>
</evidence>
<evidence type="ECO:0000313" key="3">
    <source>
        <dbReference type="Proteomes" id="UP001193389"/>
    </source>
</evidence>
<evidence type="ECO:0000256" key="1">
    <source>
        <dbReference type="SAM" id="SignalP"/>
    </source>
</evidence>
<dbReference type="EMBL" id="AP018694">
    <property type="protein sequence ID" value="BBE20613.1"/>
    <property type="molecule type" value="Genomic_DNA"/>
</dbReference>
<feature type="chain" id="PRO_5024346919" description="Outer membrane protein beta-barrel domain-containing protein" evidence="1">
    <location>
        <begin position="20"/>
        <end position="205"/>
    </location>
</feature>
<name>A0A5K7SGF1_9BACT</name>
<evidence type="ECO:0008006" key="4">
    <source>
        <dbReference type="Google" id="ProtNLM"/>
    </source>
</evidence>
<sequence>MKKLSLMIFLGLGFLLASAQDDNDNNQISTIFSRNRSNGGYGALSFGYSQIDGKDALVMGARGSWIIDHSFAIGLGGVGFINDVNYHHWPNNELNNNLAGGYGGIYLEPILAPRLPVHISIPVLFGIGGISRIQDNWDNWVYNDSQNDVFLVFEPAVELEFNLTRHLRLAGSIGYRFTSKVEMADTNPDFLEGTNIGLVMKLGKF</sequence>
<dbReference type="RefSeq" id="WP_318348741.1">
    <property type="nucleotide sequence ID" value="NZ_AP018694.1"/>
</dbReference>
<protein>
    <recommendedName>
        <fullName evidence="4">Outer membrane protein beta-barrel domain-containing protein</fullName>
    </recommendedName>
</protein>
<keyword evidence="1" id="KW-0732">Signal</keyword>
<dbReference type="KEGG" id="anf:AQPE_4807"/>
<keyword evidence="3" id="KW-1185">Reference proteome</keyword>
<proteinExistence type="predicted"/>